<accession>A0A5K3FHM5</accession>
<protein>
    <submittedName>
        <fullName evidence="2">Engrailed</fullName>
    </submittedName>
</protein>
<evidence type="ECO:0000313" key="2">
    <source>
        <dbReference type="WBParaSite" id="MCU_007898-RA"/>
    </source>
</evidence>
<reference evidence="2" key="1">
    <citation type="submission" date="2019-11" db="UniProtKB">
        <authorList>
            <consortium name="WormBaseParasite"/>
        </authorList>
    </citation>
    <scope>IDENTIFICATION</scope>
</reference>
<dbReference type="AlphaFoldDB" id="A0A5K3FHM5"/>
<sequence length="63" mass="7077">MPLCDKPPVPEGFQDLLEELTFESRRGPNGTFITKRATAQKANDDPLGNDRALHLRSCPRELL</sequence>
<evidence type="ECO:0000256" key="1">
    <source>
        <dbReference type="SAM" id="MobiDB-lite"/>
    </source>
</evidence>
<name>A0A5K3FHM5_MESCO</name>
<proteinExistence type="predicted"/>
<feature type="region of interest" description="Disordered" evidence="1">
    <location>
        <begin position="27"/>
        <end position="63"/>
    </location>
</feature>
<organism evidence="2">
    <name type="scientific">Mesocestoides corti</name>
    <name type="common">Flatworm</name>
    <dbReference type="NCBI Taxonomy" id="53468"/>
    <lineage>
        <taxon>Eukaryota</taxon>
        <taxon>Metazoa</taxon>
        <taxon>Spiralia</taxon>
        <taxon>Lophotrochozoa</taxon>
        <taxon>Platyhelminthes</taxon>
        <taxon>Cestoda</taxon>
        <taxon>Eucestoda</taxon>
        <taxon>Cyclophyllidea</taxon>
        <taxon>Mesocestoididae</taxon>
        <taxon>Mesocestoides</taxon>
    </lineage>
</organism>
<dbReference type="WBParaSite" id="MCU_007898-RA">
    <property type="protein sequence ID" value="MCU_007898-RA"/>
    <property type="gene ID" value="MCU_007898"/>
</dbReference>